<proteinExistence type="predicted"/>
<dbReference type="EMBL" id="JAGIQL010000117">
    <property type="protein sequence ID" value="MBP0460474.1"/>
    <property type="molecule type" value="Genomic_DNA"/>
</dbReference>
<feature type="compositionally biased region" description="Basic and acidic residues" evidence="2">
    <location>
        <begin position="998"/>
        <end position="1009"/>
    </location>
</feature>
<evidence type="ECO:0000256" key="1">
    <source>
        <dbReference type="ARBA" id="ARBA00022737"/>
    </source>
</evidence>
<dbReference type="NCBIfam" id="TIGR01643">
    <property type="entry name" value="YD_repeat_2x"/>
    <property type="match status" value="2"/>
</dbReference>
<dbReference type="InterPro" id="IPR056823">
    <property type="entry name" value="TEN-like_YD-shell"/>
</dbReference>
<organism evidence="4 5">
    <name type="scientific">Streptomyces montanisoli</name>
    <dbReference type="NCBI Taxonomy" id="2798581"/>
    <lineage>
        <taxon>Bacteria</taxon>
        <taxon>Bacillati</taxon>
        <taxon>Actinomycetota</taxon>
        <taxon>Actinomycetes</taxon>
        <taxon>Kitasatosporales</taxon>
        <taxon>Streptomycetaceae</taxon>
        <taxon>Streptomyces</taxon>
    </lineage>
</organism>
<feature type="region of interest" description="Disordered" evidence="2">
    <location>
        <begin position="1042"/>
        <end position="1075"/>
    </location>
</feature>
<dbReference type="Proteomes" id="UP000670475">
    <property type="component" value="Unassembled WGS sequence"/>
</dbReference>
<sequence>MGGGFAVPGRGHFSRRVRRWSRLAAVSVAASLITGALGAPIAAAAELDLAKLSKPHPVHTSAVHKGRNVHPDQTADRAWDTKKDATWPQPGVTTLDVTDTPSAEAGSLPVRIRSASSQQRKQSAPAAERLQVQTLDQSVAKAVGVKGLILAVRPAGAGHKTADVRIDYKGFRNAYGGDWASRLTLRQLPACALTTPGKKGCEEGRALPTVNDPKSATLTTTLPLLQTATATTIPTAPVAGAASSSPSATGLAASAGTTVLAVAAAPSGSQGNFSATSLAPSASWSAGGSSGGFSWSYDIDTPDVPGDVQPDLALSYSSQSVDGRTAATNNQANSIGDGWSMEPGYVERRYVSCSDDTTGSNAPSKSGELCWKSDNAVLNLGGHSSVLVKDDATKQWHLDSDDGTKVEKLTSSNRHNGDNNGEYWKVTTPDGTRYYFGYNRLPGWSSGKPETHSTWTEPVYGNQAGEDCHASSFADSWCQQAWRWNLDYVVNPHGDAMAYYWTAETNYYGRNVNTTTGASTATIYDRGGYLDRIEYGLRSSSMYGQKAAAKVDFTMSERCLSDCGTFDKTHAKNWPDVPFDRYCAPNTDCKGQYSPSFWTRKRLTGISTSVLTGGVYKPVDSWALTHQFPATGDGSSPALWLASITRTGHTGTGDVTLPAVTFKGQTLPNRVEGATTGGDADPIPPLWRYRIWGINTESGGTIGITYSPQDCKAGDVPTPSSNTRRCYPVIWSPPDAPAANYEPYLDWFHSYVVTQVIETDNTGGAPAKETDYSYLDGLGWAKAKDDEFTKAKYLTYGDRKGYGRVQVRTGAGSDPVTLKEYRYFRGIDGAEVKDHEGVAVTDREQFSGMTREEATFDGDGGKLLSTTSYTPWRSAATATGSRPDNLPPLKAYATGTASEKTRTAVGSGWRTTQTDRTFDNHGQVLSSSDLGDASKTGDEECTTTTYAKNASENILNLVAEVKTVAKACGTTPSLPDDLVSDARHYYDGATSLTTAPTKGDETRLDEQDAKGTGYLTTGSYTYDLHGRQLTQTDALGHTTTTAYTPKTIEPPTSSTETNALGQTTTTTLDPTRGTTTATVDANGKRSDAVYDGLGRIVQAWQPGWSKADHPTAPTNQFAYKISRTEANAVTTKTLKRNGDYAISYQLYDGLMRQRETQTTATGTKDRIVTETLYDTRGFAWKNYAAYYTTGAPSDTLISACGSDSQPGECDNAVPSATETHFDGSGRPTAAIALNYGDEKWRTTTVYGGDRTTVIPPSGGTATTTVTDARGRTTELLQYTNADRSASQKTSYSYGKYDEPIAVTDPEGNVWKTTFDARGQKIATDDPDTGHSTTSYDDDGNAVSTTDARGTTLTVGYDKLGRKTRVSQGSTTLADWTYDTVAKGQLTSSTRYIDGAAYTTAIGSYTDRYQPASQTVTIPSAAGALAGTYTWRYGYNAATGLPDWTLDPAIGDIPSEHVTTGYNSDDMPIQLTHSGATIVNNTLYDVFDRPSRTEFGNLGKKVYDTQTYDEFTGRLTRQTTDRDLAPQRIDDTTYAYDPSGNITGITTASGQDQARTVDTQCFTTDPLGQLTQAWTAATDCSKAPTDDTVGGPDAYWESFGYDAIGNRTTLTDHHTSTDAGSDVTTTYTSPALKTGLPHAVQQASVEGGPHSGTVDTFQYDKAGNTTQRTIDGETQNLTWDPEGHLATVSTQGGTTSYLYGADGERMIAKNADGSQTLTLPEGNELNLSPTGAKTGTRYYDFNGETVAVRTGSTTSYLLSDHQGTALTAVAVTTLAITRRKQLPFGANRPTGADSFPGNQGFVGGTIDPTGLTHLGAREYDPVLGRFISPDPVIDYQQPAQMNAYAYARNSPVTSSDPDGLCPADLCGVGYPIGGTGTGPNNPTRFITKAPKHSNRWDLGPYINSSGKPFAPPRSVARAWHYMTNAAAKRAKDQASAAADRAARAAIAAKAAAEKQRRKTDGIFGNIMKGHFSDAWKQTKSGLHDTFGTWEGWKNRVIPGIGFAACAVASAGLCTGIGLVAVGATFIGDRVTTGEWHYAAAGKSLAWTLGGGLAARGLAGSWRGSAFLSRTRVKTVYQKQNVTIYGYRKTLDVGATQANISLNIANSGTFCGAGAASPGSAARWWCGN</sequence>
<protein>
    <submittedName>
        <fullName evidence="4">RHS repeat-associated core domain-containing protein</fullName>
    </submittedName>
</protein>
<dbReference type="InterPro" id="IPR050708">
    <property type="entry name" value="T6SS_VgrG/RHS"/>
</dbReference>
<feature type="compositionally biased region" description="Polar residues" evidence="2">
    <location>
        <begin position="1042"/>
        <end position="1054"/>
    </location>
</feature>
<feature type="region of interest" description="Disordered" evidence="2">
    <location>
        <begin position="897"/>
        <end position="939"/>
    </location>
</feature>
<feature type="region of interest" description="Disordered" evidence="2">
    <location>
        <begin position="1320"/>
        <end position="1342"/>
    </location>
</feature>
<feature type="domain" description="Teneurin-like YD-shell" evidence="3">
    <location>
        <begin position="1654"/>
        <end position="1851"/>
    </location>
</feature>
<feature type="region of interest" description="Disordered" evidence="2">
    <location>
        <begin position="990"/>
        <end position="1011"/>
    </location>
</feature>
<dbReference type="Pfam" id="PF25023">
    <property type="entry name" value="TEN_YD-shell"/>
    <property type="match status" value="1"/>
</dbReference>
<accession>A0A940MFW0</accession>
<dbReference type="InterPro" id="IPR022385">
    <property type="entry name" value="Rhs_assc_core"/>
</dbReference>
<evidence type="ECO:0000259" key="3">
    <source>
        <dbReference type="Pfam" id="PF25023"/>
    </source>
</evidence>
<feature type="region of interest" description="Disordered" evidence="2">
    <location>
        <begin position="80"/>
        <end position="104"/>
    </location>
</feature>
<keyword evidence="5" id="KW-1185">Reference proteome</keyword>
<feature type="compositionally biased region" description="Low complexity" evidence="2">
    <location>
        <begin position="1055"/>
        <end position="1075"/>
    </location>
</feature>
<reference evidence="4" key="1">
    <citation type="submission" date="2021-03" db="EMBL/GenBank/DDBJ databases">
        <title>Whole genome sequence of Streptomyces bomunensis MMS17-BM035.</title>
        <authorList>
            <person name="Lee J.H."/>
        </authorList>
    </citation>
    <scope>NUCLEOTIDE SEQUENCE</scope>
    <source>
        <strain evidence="4">MMS17-BM035</strain>
    </source>
</reference>
<dbReference type="PANTHER" id="PTHR32305">
    <property type="match status" value="1"/>
</dbReference>
<dbReference type="PANTHER" id="PTHR32305:SF17">
    <property type="entry name" value="TRNA NUCLEASE WAPA"/>
    <property type="match status" value="1"/>
</dbReference>
<dbReference type="InterPro" id="IPR006530">
    <property type="entry name" value="YD"/>
</dbReference>
<dbReference type="InterPro" id="IPR031325">
    <property type="entry name" value="RHS_repeat"/>
</dbReference>
<dbReference type="Pfam" id="PF05593">
    <property type="entry name" value="RHS_repeat"/>
    <property type="match status" value="1"/>
</dbReference>
<keyword evidence="1" id="KW-0677">Repeat</keyword>
<feature type="compositionally biased region" description="Polar residues" evidence="2">
    <location>
        <begin position="91"/>
        <end position="101"/>
    </location>
</feature>
<evidence type="ECO:0000313" key="5">
    <source>
        <dbReference type="Proteomes" id="UP000670475"/>
    </source>
</evidence>
<dbReference type="Gene3D" id="2.180.10.10">
    <property type="entry name" value="RHS repeat-associated core"/>
    <property type="match status" value="1"/>
</dbReference>
<comment type="caution">
    <text evidence="4">The sequence shown here is derived from an EMBL/GenBank/DDBJ whole genome shotgun (WGS) entry which is preliminary data.</text>
</comment>
<evidence type="ECO:0000313" key="4">
    <source>
        <dbReference type="EMBL" id="MBP0460474.1"/>
    </source>
</evidence>
<dbReference type="NCBIfam" id="TIGR03696">
    <property type="entry name" value="Rhs_assc_core"/>
    <property type="match status" value="1"/>
</dbReference>
<name>A0A940MFW0_9ACTN</name>
<gene>
    <name evidence="4" type="ORF">JFN87_23735</name>
</gene>
<evidence type="ECO:0000256" key="2">
    <source>
        <dbReference type="SAM" id="MobiDB-lite"/>
    </source>
</evidence>